<dbReference type="PROSITE" id="PS50176">
    <property type="entry name" value="ARM_REPEAT"/>
    <property type="match status" value="5"/>
</dbReference>
<dbReference type="SUPFAM" id="SSF48371">
    <property type="entry name" value="ARM repeat"/>
    <property type="match status" value="3"/>
</dbReference>
<sequence>MDTAVQVLQTIWDVYNEVQDGQSELGDVTRRLDDLLQQFRKMKANDTLVQNELLDKYVAIARRFLRVLKKYQKSGFVKRVFRQRAMLGEVETFNKELEALFQLYHLAVGAHVVEHDRSQEQQMEELMKGMRQLLEQQRSHDATPQLLTKASAEDTDGPTARLAVEDIAAVLVSAQVSADEAEQRQAAETLWALSEDNAHHEELLESGAAAFFVEQLASSSLEVRQCAARALRHVAAAEGASDLLYGLGAIPSLIALLKNDDPSTRAVQAEAAAALSQLATNESQRTAIAKGGAIASLVDLVRLDRQSSAVRMHAAQALGQLASDSMVELQLAIAQADGIEPLVDLLRSGSTDECAAAVGALWNLSDCVAAKSRIARSIGDPAALVQQLGDSDASDEDRQRAASALTVLAHDDANDVAIGNAGGIEALVAVLRDGTAALKLLAAWALSELTDNEDNQRRLVAAHGVPVLLAAASSGADVKMEKALFSLARLADDAEFCAQIAGCARGVKVLVQALRSGSPMQRYHAATVLWGIAECEDFVDDVVSAGASEPLVALARDGDDADIQHAAGAMGAIARNGTDGSRAIVEAGGIAAMLEILQLTASTEAEYNALCVLQALADVDDDAGAEIVSAGGVALVAETLNGAVSADTKSLAATLLAQLLGYDGAMEAAEDADVVQLALDTCRSARRGDRSAALGLIKSLAEHSAETRETLRELHVDRLLAELIKRDADALEQATAALALAWVVYEDDEDALERAVKSGVLSQLANLLESQENDDVAQVALDAVTAFAEYEFCGPPILKAGLVPLVIEELRTSSGARRLSALAVMRVLVEDDDCRAALVGLTEKTLRAIAATGDEKDERKIARETLARMRELLDDAQAEPEP</sequence>
<organism evidence="2 3">
    <name type="scientific">Pythium insidiosum</name>
    <name type="common">Pythiosis disease agent</name>
    <dbReference type="NCBI Taxonomy" id="114742"/>
    <lineage>
        <taxon>Eukaryota</taxon>
        <taxon>Sar</taxon>
        <taxon>Stramenopiles</taxon>
        <taxon>Oomycota</taxon>
        <taxon>Peronosporomycetes</taxon>
        <taxon>Pythiales</taxon>
        <taxon>Pythiaceae</taxon>
        <taxon>Pythium</taxon>
    </lineage>
</organism>
<dbReference type="InterPro" id="IPR059179">
    <property type="entry name" value="MLKL-like_MCAfunc"/>
</dbReference>
<keyword evidence="3" id="KW-1185">Reference proteome</keyword>
<reference evidence="2" key="1">
    <citation type="submission" date="2021-12" db="EMBL/GenBank/DDBJ databases">
        <title>Prjna785345.</title>
        <authorList>
            <person name="Rujirawat T."/>
            <person name="Krajaejun T."/>
        </authorList>
    </citation>
    <scope>NUCLEOTIDE SEQUENCE</scope>
    <source>
        <strain evidence="2">Pi057C3</strain>
    </source>
</reference>
<dbReference type="AlphaFoldDB" id="A0AAD5LTW8"/>
<evidence type="ECO:0000313" key="3">
    <source>
        <dbReference type="Proteomes" id="UP001209570"/>
    </source>
</evidence>
<proteinExistence type="predicted"/>
<feature type="repeat" description="ARM" evidence="1">
    <location>
        <begin position="337"/>
        <end position="379"/>
    </location>
</feature>
<dbReference type="InterPro" id="IPR016024">
    <property type="entry name" value="ARM-type_fold"/>
</dbReference>
<dbReference type="EMBL" id="JAKCXM010000620">
    <property type="protein sequence ID" value="KAJ0392527.1"/>
    <property type="molecule type" value="Genomic_DNA"/>
</dbReference>
<evidence type="ECO:0000256" key="1">
    <source>
        <dbReference type="PROSITE-ProRule" id="PRU00259"/>
    </source>
</evidence>
<feature type="repeat" description="ARM" evidence="1">
    <location>
        <begin position="422"/>
        <end position="464"/>
    </location>
</feature>
<feature type="repeat" description="ARM" evidence="1">
    <location>
        <begin position="379"/>
        <end position="423"/>
    </location>
</feature>
<comment type="caution">
    <text evidence="2">The sequence shown here is derived from an EMBL/GenBank/DDBJ whole genome shotgun (WGS) entry which is preliminary data.</text>
</comment>
<evidence type="ECO:0000313" key="2">
    <source>
        <dbReference type="EMBL" id="KAJ0392527.1"/>
    </source>
</evidence>
<dbReference type="Proteomes" id="UP001209570">
    <property type="component" value="Unassembled WGS sequence"/>
</dbReference>
<gene>
    <name evidence="2" type="ORF">P43SY_002494</name>
</gene>
<dbReference type="PANTHER" id="PTHR23315">
    <property type="entry name" value="U BOX DOMAIN-CONTAINING"/>
    <property type="match status" value="1"/>
</dbReference>
<dbReference type="SMART" id="SM00185">
    <property type="entry name" value="ARM"/>
    <property type="match status" value="11"/>
</dbReference>
<name>A0AAD5LTW8_PYTIN</name>
<dbReference type="CDD" id="cd21037">
    <property type="entry name" value="MLKL_NTD"/>
    <property type="match status" value="1"/>
</dbReference>
<accession>A0AAD5LTW8</accession>
<dbReference type="InterPro" id="IPR000225">
    <property type="entry name" value="Armadillo"/>
</dbReference>
<dbReference type="PANTHER" id="PTHR23315:SF7">
    <property type="entry name" value="U-BOX DOMAIN-CONTAINING PROTEIN 4"/>
    <property type="match status" value="1"/>
</dbReference>
<feature type="repeat" description="ARM" evidence="1">
    <location>
        <begin position="292"/>
        <end position="324"/>
    </location>
</feature>
<feature type="repeat" description="ARM" evidence="1">
    <location>
        <begin position="248"/>
        <end position="293"/>
    </location>
</feature>
<dbReference type="Gene3D" id="1.25.10.10">
    <property type="entry name" value="Leucine-rich Repeat Variant"/>
    <property type="match status" value="3"/>
</dbReference>
<dbReference type="Pfam" id="PF00514">
    <property type="entry name" value="Arm"/>
    <property type="match status" value="1"/>
</dbReference>
<protein>
    <submittedName>
        <fullName evidence="2">Uncharacterized protein</fullName>
    </submittedName>
</protein>
<dbReference type="InterPro" id="IPR011989">
    <property type="entry name" value="ARM-like"/>
</dbReference>